<gene>
    <name evidence="1" type="ORF">DFQ45_105173</name>
</gene>
<organism evidence="1 2">
    <name type="scientific">Thiopseudomonas denitrificans</name>
    <dbReference type="NCBI Taxonomy" id="1501432"/>
    <lineage>
        <taxon>Bacteria</taxon>
        <taxon>Pseudomonadati</taxon>
        <taxon>Pseudomonadota</taxon>
        <taxon>Gammaproteobacteria</taxon>
        <taxon>Pseudomonadales</taxon>
        <taxon>Pseudomonadaceae</taxon>
        <taxon>Thiopseudomonas</taxon>
    </lineage>
</organism>
<dbReference type="Proteomes" id="UP000294575">
    <property type="component" value="Unassembled WGS sequence"/>
</dbReference>
<sequence length="72" mass="7998">MKITTLIAAIGPTIKAFFTDQKAVSKKTKFSPFNNSVTALAKKTDKNNPNVQKIVYANNSLINSSIFFIIYQ</sequence>
<accession>A0A4R6TZF1</accession>
<dbReference type="AlphaFoldDB" id="A0A4R6TZF1"/>
<proteinExistence type="predicted"/>
<evidence type="ECO:0000313" key="2">
    <source>
        <dbReference type="Proteomes" id="UP000294575"/>
    </source>
</evidence>
<evidence type="ECO:0000313" key="1">
    <source>
        <dbReference type="EMBL" id="TDQ38262.1"/>
    </source>
</evidence>
<comment type="caution">
    <text evidence="1">The sequence shown here is derived from an EMBL/GenBank/DDBJ whole genome shotgun (WGS) entry which is preliminary data.</text>
</comment>
<dbReference type="EMBL" id="SNYK01000005">
    <property type="protein sequence ID" value="TDQ38262.1"/>
    <property type="molecule type" value="Genomic_DNA"/>
</dbReference>
<keyword evidence="2" id="KW-1185">Reference proteome</keyword>
<name>A0A4R6TZF1_9GAMM</name>
<dbReference type="RefSeq" id="WP_133539678.1">
    <property type="nucleotide sequence ID" value="NZ_LNJZ01000008.1"/>
</dbReference>
<reference evidence="1 2" key="1">
    <citation type="submission" date="2019-03" db="EMBL/GenBank/DDBJ databases">
        <title>Genomic Encyclopedia of Type Strains, Phase IV (KMG-IV): sequencing the most valuable type-strain genomes for metagenomic binning, comparative biology and taxonomic classification.</title>
        <authorList>
            <person name="Goeker M."/>
        </authorList>
    </citation>
    <scope>NUCLEOTIDE SEQUENCE [LARGE SCALE GENOMIC DNA]</scope>
    <source>
        <strain evidence="1 2">DSM 28679</strain>
    </source>
</reference>
<protein>
    <submittedName>
        <fullName evidence="1">Uncharacterized protein</fullName>
    </submittedName>
</protein>